<keyword evidence="3" id="KW-1185">Reference proteome</keyword>
<evidence type="ECO:0000313" key="2">
    <source>
        <dbReference type="EMBL" id="GIE73067.1"/>
    </source>
</evidence>
<reference evidence="2 3" key="1">
    <citation type="submission" date="2021-01" db="EMBL/GenBank/DDBJ databases">
        <title>Whole genome shotgun sequence of Actinoplanes palleronii NBRC 14916.</title>
        <authorList>
            <person name="Komaki H."/>
            <person name="Tamura T."/>
        </authorList>
    </citation>
    <scope>NUCLEOTIDE SEQUENCE [LARGE SCALE GENOMIC DNA]</scope>
    <source>
        <strain evidence="2 3">NBRC 14916</strain>
    </source>
</reference>
<evidence type="ECO:0000313" key="3">
    <source>
        <dbReference type="Proteomes" id="UP000624709"/>
    </source>
</evidence>
<accession>A0ABQ4BQX8</accession>
<protein>
    <submittedName>
        <fullName evidence="2">Uncharacterized protein</fullName>
    </submittedName>
</protein>
<organism evidence="2 3">
    <name type="scientific">Actinoplanes palleronii</name>
    <dbReference type="NCBI Taxonomy" id="113570"/>
    <lineage>
        <taxon>Bacteria</taxon>
        <taxon>Bacillati</taxon>
        <taxon>Actinomycetota</taxon>
        <taxon>Actinomycetes</taxon>
        <taxon>Micromonosporales</taxon>
        <taxon>Micromonosporaceae</taxon>
        <taxon>Actinoplanes</taxon>
    </lineage>
</organism>
<feature type="region of interest" description="Disordered" evidence="1">
    <location>
        <begin position="73"/>
        <end position="111"/>
    </location>
</feature>
<evidence type="ECO:0000256" key="1">
    <source>
        <dbReference type="SAM" id="MobiDB-lite"/>
    </source>
</evidence>
<proteinExistence type="predicted"/>
<name>A0ABQ4BQX8_9ACTN</name>
<dbReference type="Proteomes" id="UP000624709">
    <property type="component" value="Unassembled WGS sequence"/>
</dbReference>
<dbReference type="EMBL" id="BOMS01000163">
    <property type="protein sequence ID" value="GIE73067.1"/>
    <property type="molecule type" value="Genomic_DNA"/>
</dbReference>
<comment type="caution">
    <text evidence="2">The sequence shown here is derived from an EMBL/GenBank/DDBJ whole genome shotgun (WGS) entry which is preliminary data.</text>
</comment>
<sequence length="111" mass="12307">MTPRAGDVLLVDRRASVQFLTPIVVRVIHVHDWTTHLGWVWLLVYELNPAGEAVEQRDIFVQVDGLLVIGRGSEVQPDAGGSPDRRAAHACGRFRSERPARTSAPTSRSVR</sequence>
<gene>
    <name evidence="2" type="ORF">Apa02nite_091750</name>
</gene>